<accession>A0A2H0XAR4</accession>
<evidence type="ECO:0000259" key="12">
    <source>
        <dbReference type="SMART" id="SM00845"/>
    </source>
</evidence>
<comment type="function">
    <text evidence="7 10">Allows the formation of correctly charged Asn-tRNA(Asn) or Gln-tRNA(Gln) through the transamidation of misacylated Asp-tRNA(Asn) or Glu-tRNA(Gln) in organisms which lack either or both of asparaginyl-tRNA or glutaminyl-tRNA synthetases. The reaction takes place in the presence of glutamine and ATP through an activated phospho-Asp-tRNA(Asn) or phospho-Glu-tRNA(Gln).</text>
</comment>
<keyword evidence="5 10" id="KW-0067">ATP-binding</keyword>
<dbReference type="EC" id="6.3.5.-" evidence="10"/>
<name>A0A2H0XAR4_UNCKA</name>
<dbReference type="InterPro" id="IPR004413">
    <property type="entry name" value="GatB"/>
</dbReference>
<gene>
    <name evidence="10" type="primary">gatB</name>
    <name evidence="13" type="ORF">COT50_04400</name>
</gene>
<dbReference type="InterPro" id="IPR003789">
    <property type="entry name" value="Asn/Gln_tRNA_amidoTrase-B-like"/>
</dbReference>
<comment type="similarity">
    <text evidence="1 10">Belongs to the GatB/GatE family. GatB subfamily.</text>
</comment>
<organism evidence="13 14">
    <name type="scientific">candidate division WWE3 bacterium CG08_land_8_20_14_0_20_41_10</name>
    <dbReference type="NCBI Taxonomy" id="1975085"/>
    <lineage>
        <taxon>Bacteria</taxon>
        <taxon>Katanobacteria</taxon>
    </lineage>
</organism>
<proteinExistence type="inferred from homology"/>
<evidence type="ECO:0000256" key="8">
    <source>
        <dbReference type="ARBA" id="ARBA00047380"/>
    </source>
</evidence>
<dbReference type="InterPro" id="IPR014746">
    <property type="entry name" value="Gln_synth/guanido_kin_cat_dom"/>
</dbReference>
<dbReference type="AlphaFoldDB" id="A0A2H0XAR4"/>
<evidence type="ECO:0000256" key="3">
    <source>
        <dbReference type="ARBA" id="ARBA00022598"/>
    </source>
</evidence>
<dbReference type="Pfam" id="PF02934">
    <property type="entry name" value="GatB_N"/>
    <property type="match status" value="1"/>
</dbReference>
<feature type="region of interest" description="Disordered" evidence="11">
    <location>
        <begin position="243"/>
        <end position="264"/>
    </location>
</feature>
<dbReference type="SMART" id="SM00845">
    <property type="entry name" value="GatB_Yqey"/>
    <property type="match status" value="1"/>
</dbReference>
<dbReference type="Pfam" id="PF02637">
    <property type="entry name" value="GatB_Yqey"/>
    <property type="match status" value="1"/>
</dbReference>
<dbReference type="EMBL" id="PEYU01000099">
    <property type="protein sequence ID" value="PIS21996.1"/>
    <property type="molecule type" value="Genomic_DNA"/>
</dbReference>
<sequence>MIYRLTLGLEIHIQVNSVKKMFCGCNADIWQAEPNTHTCPTCLGLPGALPVPNFESVQKTQLLGLALNCKLNSISHFDRKHYFYPDLPKGYQISQYKEPLCGQGFLDLKSGKRVIIERIHLEEDTAKSFHEGNKTLIDFNKSGISLIEVVTTPCFTDAADAVDFGKKIQDIARLVSISEADMEKGNMRLEANISLRTAEMEQKGELAKYKVEVKNINSFRFMEKAVLFEVKRQSHLLEAGQTPKQENRGWDEHKGATVSQRDKEEAHDYRYFPDPDIPPMAFDGGYLNDLRRRLPELPYQLRARLIKDYGLNLASADFFSTGTGIELSKKFEQAVKLAGSGSPQMIANVLINKQAYRTVSVEELVEESISSTTTVLSTDEDIDEIIAKVLTDNPTIVDKYRAGKQGVLQFLIGEARRATGASGNLSLLAEKLTQILK</sequence>
<comment type="caution">
    <text evidence="13">The sequence shown here is derived from an EMBL/GenBank/DDBJ whole genome shotgun (WGS) entry which is preliminary data.</text>
</comment>
<dbReference type="InterPro" id="IPR017959">
    <property type="entry name" value="Asn/Gln-tRNA_amidoTrfase_suB/E"/>
</dbReference>
<dbReference type="GO" id="GO:0070681">
    <property type="term" value="P:glutaminyl-tRNAGln biosynthesis via transamidation"/>
    <property type="evidence" value="ECO:0007669"/>
    <property type="project" value="TreeGrafter"/>
</dbReference>
<comment type="catalytic activity">
    <reaction evidence="9 10">
        <text>L-glutamyl-tRNA(Gln) + L-glutamine + ATP + H2O = L-glutaminyl-tRNA(Gln) + L-glutamate + ADP + phosphate + H(+)</text>
        <dbReference type="Rhea" id="RHEA:17521"/>
        <dbReference type="Rhea" id="RHEA-COMP:9681"/>
        <dbReference type="Rhea" id="RHEA-COMP:9684"/>
        <dbReference type="ChEBI" id="CHEBI:15377"/>
        <dbReference type="ChEBI" id="CHEBI:15378"/>
        <dbReference type="ChEBI" id="CHEBI:29985"/>
        <dbReference type="ChEBI" id="CHEBI:30616"/>
        <dbReference type="ChEBI" id="CHEBI:43474"/>
        <dbReference type="ChEBI" id="CHEBI:58359"/>
        <dbReference type="ChEBI" id="CHEBI:78520"/>
        <dbReference type="ChEBI" id="CHEBI:78521"/>
        <dbReference type="ChEBI" id="CHEBI:456216"/>
    </reaction>
</comment>
<evidence type="ECO:0000256" key="11">
    <source>
        <dbReference type="SAM" id="MobiDB-lite"/>
    </source>
</evidence>
<dbReference type="NCBIfam" id="TIGR00133">
    <property type="entry name" value="gatB"/>
    <property type="match status" value="1"/>
</dbReference>
<dbReference type="PANTHER" id="PTHR11659">
    <property type="entry name" value="GLUTAMYL-TRNA GLN AMIDOTRANSFERASE SUBUNIT B MITOCHONDRIAL AND PROKARYOTIC PET112-RELATED"/>
    <property type="match status" value="1"/>
</dbReference>
<dbReference type="GO" id="GO:0050566">
    <property type="term" value="F:asparaginyl-tRNA synthase (glutamine-hydrolyzing) activity"/>
    <property type="evidence" value="ECO:0007669"/>
    <property type="project" value="RHEA"/>
</dbReference>
<comment type="subunit">
    <text evidence="2 10">Heterotrimer of A, B and C subunits.</text>
</comment>
<evidence type="ECO:0000256" key="4">
    <source>
        <dbReference type="ARBA" id="ARBA00022741"/>
    </source>
</evidence>
<dbReference type="GO" id="GO:0050567">
    <property type="term" value="F:glutaminyl-tRNA synthase (glutamine-hydrolyzing) activity"/>
    <property type="evidence" value="ECO:0007669"/>
    <property type="project" value="UniProtKB-UniRule"/>
</dbReference>
<evidence type="ECO:0000256" key="7">
    <source>
        <dbReference type="ARBA" id="ARBA00024799"/>
    </source>
</evidence>
<evidence type="ECO:0000256" key="1">
    <source>
        <dbReference type="ARBA" id="ARBA00005306"/>
    </source>
</evidence>
<dbReference type="NCBIfam" id="NF004012">
    <property type="entry name" value="PRK05477.1-2"/>
    <property type="match status" value="1"/>
</dbReference>
<comment type="catalytic activity">
    <reaction evidence="8 10">
        <text>L-aspartyl-tRNA(Asn) + L-glutamine + ATP + H2O = L-asparaginyl-tRNA(Asn) + L-glutamate + ADP + phosphate + 2 H(+)</text>
        <dbReference type="Rhea" id="RHEA:14513"/>
        <dbReference type="Rhea" id="RHEA-COMP:9674"/>
        <dbReference type="Rhea" id="RHEA-COMP:9677"/>
        <dbReference type="ChEBI" id="CHEBI:15377"/>
        <dbReference type="ChEBI" id="CHEBI:15378"/>
        <dbReference type="ChEBI" id="CHEBI:29985"/>
        <dbReference type="ChEBI" id="CHEBI:30616"/>
        <dbReference type="ChEBI" id="CHEBI:43474"/>
        <dbReference type="ChEBI" id="CHEBI:58359"/>
        <dbReference type="ChEBI" id="CHEBI:78515"/>
        <dbReference type="ChEBI" id="CHEBI:78516"/>
        <dbReference type="ChEBI" id="CHEBI:456216"/>
    </reaction>
</comment>
<feature type="compositionally biased region" description="Basic and acidic residues" evidence="11">
    <location>
        <begin position="245"/>
        <end position="264"/>
    </location>
</feature>
<evidence type="ECO:0000256" key="5">
    <source>
        <dbReference type="ARBA" id="ARBA00022840"/>
    </source>
</evidence>
<evidence type="ECO:0000313" key="13">
    <source>
        <dbReference type="EMBL" id="PIS21996.1"/>
    </source>
</evidence>
<keyword evidence="3 10" id="KW-0436">Ligase</keyword>
<evidence type="ECO:0000313" key="14">
    <source>
        <dbReference type="Proteomes" id="UP000231252"/>
    </source>
</evidence>
<dbReference type="SUPFAM" id="SSF55931">
    <property type="entry name" value="Glutamine synthetase/guanido kinase"/>
    <property type="match status" value="1"/>
</dbReference>
<evidence type="ECO:0000256" key="6">
    <source>
        <dbReference type="ARBA" id="ARBA00022917"/>
    </source>
</evidence>
<feature type="domain" description="Asn/Gln amidotransferase" evidence="12">
    <location>
        <begin position="329"/>
        <end position="436"/>
    </location>
</feature>
<dbReference type="Proteomes" id="UP000231252">
    <property type="component" value="Unassembled WGS sequence"/>
</dbReference>
<evidence type="ECO:0000256" key="9">
    <source>
        <dbReference type="ARBA" id="ARBA00047913"/>
    </source>
</evidence>
<dbReference type="GO" id="GO:0006412">
    <property type="term" value="P:translation"/>
    <property type="evidence" value="ECO:0007669"/>
    <property type="project" value="UniProtKB-UniRule"/>
</dbReference>
<protein>
    <recommendedName>
        <fullName evidence="10">Aspartyl/glutamyl-tRNA(Asn/Gln) amidotransferase subunit B</fullName>
        <shortName evidence="10">Asp/Glu-ADT subunit B</shortName>
        <ecNumber evidence="10">6.3.5.-</ecNumber>
    </recommendedName>
</protein>
<dbReference type="InterPro" id="IPR018027">
    <property type="entry name" value="Asn/Gln_amidotransferase"/>
</dbReference>
<dbReference type="SUPFAM" id="SSF89095">
    <property type="entry name" value="GatB/YqeY motif"/>
    <property type="match status" value="1"/>
</dbReference>
<dbReference type="PANTHER" id="PTHR11659:SF0">
    <property type="entry name" value="GLUTAMYL-TRNA(GLN) AMIDOTRANSFERASE SUBUNIT B, MITOCHONDRIAL"/>
    <property type="match status" value="1"/>
</dbReference>
<dbReference type="GO" id="GO:0005524">
    <property type="term" value="F:ATP binding"/>
    <property type="evidence" value="ECO:0007669"/>
    <property type="project" value="UniProtKB-KW"/>
</dbReference>
<evidence type="ECO:0000256" key="10">
    <source>
        <dbReference type="HAMAP-Rule" id="MF_00121"/>
    </source>
</evidence>
<keyword evidence="4 10" id="KW-0547">Nucleotide-binding</keyword>
<dbReference type="Gene3D" id="1.10.10.410">
    <property type="match status" value="1"/>
</dbReference>
<reference evidence="14" key="1">
    <citation type="submission" date="2017-09" db="EMBL/GenBank/DDBJ databases">
        <title>Depth-based differentiation of microbial function through sediment-hosted aquifers and enrichment of novel symbionts in the deep terrestrial subsurface.</title>
        <authorList>
            <person name="Probst A.J."/>
            <person name="Ladd B."/>
            <person name="Jarett J.K."/>
            <person name="Geller-Mcgrath D.E."/>
            <person name="Sieber C.M.K."/>
            <person name="Emerson J.B."/>
            <person name="Anantharaman K."/>
            <person name="Thomas B.C."/>
            <person name="Malmstrom R."/>
            <person name="Stieglmeier M."/>
            <person name="Klingl A."/>
            <person name="Woyke T."/>
            <person name="Ryan C.M."/>
            <person name="Banfield J.F."/>
        </authorList>
    </citation>
    <scope>NUCLEOTIDE SEQUENCE [LARGE SCALE GENOMIC DNA]</scope>
</reference>
<dbReference type="HAMAP" id="MF_00121">
    <property type="entry name" value="GatB"/>
    <property type="match status" value="1"/>
</dbReference>
<dbReference type="InterPro" id="IPR023168">
    <property type="entry name" value="GatB_Yqey_C_2"/>
</dbReference>
<dbReference type="InterPro" id="IPR006075">
    <property type="entry name" value="Asn/Gln-tRNA_Trfase_suB/E_cat"/>
</dbReference>
<keyword evidence="6 10" id="KW-0648">Protein biosynthesis</keyword>
<evidence type="ECO:0000256" key="2">
    <source>
        <dbReference type="ARBA" id="ARBA00011123"/>
    </source>
</evidence>